<dbReference type="SUPFAM" id="SSF57756">
    <property type="entry name" value="Retrovirus zinc finger-like domains"/>
    <property type="match status" value="1"/>
</dbReference>
<dbReference type="InterPro" id="IPR036875">
    <property type="entry name" value="Znf_CCHC_sf"/>
</dbReference>
<reference evidence="5" key="1">
    <citation type="submission" date="2022-06" db="EMBL/GenBank/DDBJ databases">
        <title>Genome Sequence of Candolleomyces eurysporus.</title>
        <authorList>
            <person name="Buettner E."/>
        </authorList>
    </citation>
    <scope>NUCLEOTIDE SEQUENCE</scope>
    <source>
        <strain evidence="5">VTCC 930004</strain>
    </source>
</reference>
<feature type="domain" description="CCHC-type" evidence="4">
    <location>
        <begin position="591"/>
        <end position="607"/>
    </location>
</feature>
<feature type="region of interest" description="Disordered" evidence="3">
    <location>
        <begin position="494"/>
        <end position="582"/>
    </location>
</feature>
<dbReference type="Pfam" id="PF03732">
    <property type="entry name" value="Retrotrans_gag"/>
    <property type="match status" value="1"/>
</dbReference>
<name>A0A9W8J0G9_9AGAR</name>
<keyword evidence="2" id="KW-0862">Zinc</keyword>
<feature type="compositionally biased region" description="Basic residues" evidence="3">
    <location>
        <begin position="511"/>
        <end position="523"/>
    </location>
</feature>
<evidence type="ECO:0000256" key="1">
    <source>
        <dbReference type="ARBA" id="ARBA00022664"/>
    </source>
</evidence>
<evidence type="ECO:0000259" key="4">
    <source>
        <dbReference type="PROSITE" id="PS50158"/>
    </source>
</evidence>
<feature type="region of interest" description="Disordered" evidence="3">
    <location>
        <begin position="31"/>
        <end position="96"/>
    </location>
</feature>
<feature type="compositionally biased region" description="Basic residues" evidence="3">
    <location>
        <begin position="110"/>
        <end position="122"/>
    </location>
</feature>
<evidence type="ECO:0000256" key="2">
    <source>
        <dbReference type="PROSITE-ProRule" id="PRU00047"/>
    </source>
</evidence>
<dbReference type="GO" id="GO:0008270">
    <property type="term" value="F:zinc ion binding"/>
    <property type="evidence" value="ECO:0007669"/>
    <property type="project" value="UniProtKB-KW"/>
</dbReference>
<dbReference type="OrthoDB" id="3205788at2759"/>
<feature type="compositionally biased region" description="Low complexity" evidence="3">
    <location>
        <begin position="298"/>
        <end position="310"/>
    </location>
</feature>
<sequence length="1121" mass="126988">MNVGEERAPAPPVLTFEQTAAIEDAMQQLTQDERSKLARRYEAVTTAGAGNEDPDGSTSDSSDDSSVRSVAPQAGPSRDKGKAVDPRNWGDIDWESDEVDVEAQAAALKQLKKKKKKSKKSSASKPAPPPPVPVSTTPRINSIINGVPRREQSVLPLPSILHAMNPPRAPQRLRDGWDPEIGHAVAAARPSAQIPVQSGLAVALRAAERLNGGSEPSGEKSKKKSDKKRKKKSSDKEYKKAKKAKYNKKRKARRTRRDPSPSDSSSSSESDSSDSSEPDNGNGSRPPRRRVPQRPDADSSPSESSTSSESESSDEDEEDARLSKHILSNMKVFKYDGSQNIRNFVRHVREVVSSLEMNRVPKKYQVEVAARSLEKKAYDYYEQRIANSARSWTIPQMYEALFNHVFPMDYRVNCRTRFNSLTQGGKTVTEFAFEIEELVDLIGEVTEREKVIRLWNGLRGPIQSALWRDRLHPEISTWEQVLDVALYVELSEKPMKKTESSQPRPFDSKRNSHTSRPSRHNRHQNPNSNHNNPSSSSHSNQPASHSNSHRSSEPSKPSRSSNFKKKQSSSKTSSESKMSKKEEEELRAANKCFLCKETGHMKRNCPRANTVKSGSSNRPPGVSNFNVEFADAGGEMEGVLDYLECGAMSIDSEEFDCSDLSDGDNDDLEIRFFPNRYPRRFGRFVKPHLDLDEWPVYRQARLPSPCLGDAHIKVAENILNSSQPYPGDRASLPKGKVLYRRFKFIKEYRDDCLLWDMLLERYYTLEQCELRDPDFTPGDWYACIRQIEAGLPASQTPLNHRRMGDAIGYVAECILRDGAFHKYPSPSGSQIDTEDRFRVQRHSSEFYIITDYVRRSSSKIEAAHLQNPKFNLVRWYELLVLRQRAHWQREVPFNPEPVNWWSPLPFRNEYLSESEDSDESGDDLSDSSSIPSLITVAEKETVAEDTPQCDPPIRLGDPYIERFQETLKHGSPYPGERPLSELTRDEIFALATRFCVRRIGRSKTMFEINDTQLDLKYYAPESFAMDPRSSPGRWYAHKRASELRNSDMEFLAWSLTKVSTHVTMGAVMEEALERKIGEGVPYFQDGALSNPYDECRFCVDPEHSGGRPTETYLVLDRGLDL</sequence>
<keyword evidence="2" id="KW-0863">Zinc-finger</keyword>
<proteinExistence type="predicted"/>
<protein>
    <recommendedName>
        <fullName evidence="4">CCHC-type domain-containing protein</fullName>
    </recommendedName>
</protein>
<feature type="compositionally biased region" description="Basic and acidic residues" evidence="3">
    <location>
        <begin position="31"/>
        <end position="42"/>
    </location>
</feature>
<feature type="compositionally biased region" description="Low complexity" evidence="3">
    <location>
        <begin position="524"/>
        <end position="546"/>
    </location>
</feature>
<dbReference type="Proteomes" id="UP001140091">
    <property type="component" value="Unassembled WGS sequence"/>
</dbReference>
<feature type="compositionally biased region" description="Basic residues" evidence="3">
    <location>
        <begin position="221"/>
        <end position="256"/>
    </location>
</feature>
<dbReference type="SMART" id="SM00343">
    <property type="entry name" value="ZnF_C2HC"/>
    <property type="match status" value="1"/>
</dbReference>
<dbReference type="InterPro" id="IPR001878">
    <property type="entry name" value="Znf_CCHC"/>
</dbReference>
<feature type="region of interest" description="Disordered" evidence="3">
    <location>
        <begin position="109"/>
        <end position="150"/>
    </location>
</feature>
<dbReference type="InterPro" id="IPR005162">
    <property type="entry name" value="Retrotrans_gag_dom"/>
</dbReference>
<evidence type="ECO:0000313" key="6">
    <source>
        <dbReference type="Proteomes" id="UP001140091"/>
    </source>
</evidence>
<dbReference type="EMBL" id="JANBPK010001501">
    <property type="protein sequence ID" value="KAJ2922270.1"/>
    <property type="molecule type" value="Genomic_DNA"/>
</dbReference>
<dbReference type="GO" id="GO:0003676">
    <property type="term" value="F:nucleic acid binding"/>
    <property type="evidence" value="ECO:0007669"/>
    <property type="project" value="InterPro"/>
</dbReference>
<gene>
    <name evidence="5" type="ORF">H1R20_g14818</name>
</gene>
<feature type="non-terminal residue" evidence="5">
    <location>
        <position position="1121"/>
    </location>
</feature>
<dbReference type="Gene3D" id="4.10.60.10">
    <property type="entry name" value="Zinc finger, CCHC-type"/>
    <property type="match status" value="1"/>
</dbReference>
<evidence type="ECO:0000313" key="5">
    <source>
        <dbReference type="EMBL" id="KAJ2922270.1"/>
    </source>
</evidence>
<feature type="compositionally biased region" description="Basic and acidic residues" evidence="3">
    <location>
        <begin position="77"/>
        <end position="90"/>
    </location>
</feature>
<dbReference type="PROSITE" id="PS50158">
    <property type="entry name" value="ZF_CCHC"/>
    <property type="match status" value="1"/>
</dbReference>
<accession>A0A9W8J0G9</accession>
<feature type="region of interest" description="Disordered" evidence="3">
    <location>
        <begin position="207"/>
        <end position="321"/>
    </location>
</feature>
<evidence type="ECO:0000256" key="3">
    <source>
        <dbReference type="SAM" id="MobiDB-lite"/>
    </source>
</evidence>
<keyword evidence="1" id="KW-0507">mRNA processing</keyword>
<organism evidence="5 6">
    <name type="scientific">Candolleomyces eurysporus</name>
    <dbReference type="NCBI Taxonomy" id="2828524"/>
    <lineage>
        <taxon>Eukaryota</taxon>
        <taxon>Fungi</taxon>
        <taxon>Dikarya</taxon>
        <taxon>Basidiomycota</taxon>
        <taxon>Agaricomycotina</taxon>
        <taxon>Agaricomycetes</taxon>
        <taxon>Agaricomycetidae</taxon>
        <taxon>Agaricales</taxon>
        <taxon>Agaricineae</taxon>
        <taxon>Psathyrellaceae</taxon>
        <taxon>Candolleomyces</taxon>
    </lineage>
</organism>
<feature type="compositionally biased region" description="Low complexity" evidence="3">
    <location>
        <begin position="261"/>
        <end position="270"/>
    </location>
</feature>
<dbReference type="Pfam" id="PF00098">
    <property type="entry name" value="zf-CCHC"/>
    <property type="match status" value="1"/>
</dbReference>
<keyword evidence="2" id="KW-0479">Metal-binding</keyword>
<dbReference type="GO" id="GO:0006397">
    <property type="term" value="P:mRNA processing"/>
    <property type="evidence" value="ECO:0007669"/>
    <property type="project" value="UniProtKB-KW"/>
</dbReference>
<comment type="caution">
    <text evidence="5">The sequence shown here is derived from an EMBL/GenBank/DDBJ whole genome shotgun (WGS) entry which is preliminary data.</text>
</comment>
<dbReference type="AlphaFoldDB" id="A0A9W8J0G9"/>
<keyword evidence="6" id="KW-1185">Reference proteome</keyword>